<evidence type="ECO:0000256" key="5">
    <source>
        <dbReference type="ARBA" id="ARBA00022989"/>
    </source>
</evidence>
<comment type="similarity">
    <text evidence="2">Belongs to the VirD4/TraG family.</text>
</comment>
<dbReference type="RefSeq" id="WP_086952637.1">
    <property type="nucleotide sequence ID" value="NZ_FWFD01000018.1"/>
</dbReference>
<dbReference type="Pfam" id="PF02534">
    <property type="entry name" value="T4SS-DNA_transf"/>
    <property type="match status" value="1"/>
</dbReference>
<keyword evidence="5 8" id="KW-1133">Transmembrane helix</keyword>
<keyword evidence="3" id="KW-1003">Cell membrane</keyword>
<organism evidence="9 10">
    <name type="scientific">Vagococcus fluvialis bH819</name>
    <dbReference type="NCBI Taxonomy" id="1255619"/>
    <lineage>
        <taxon>Bacteria</taxon>
        <taxon>Bacillati</taxon>
        <taxon>Bacillota</taxon>
        <taxon>Bacilli</taxon>
        <taxon>Lactobacillales</taxon>
        <taxon>Enterococcaceae</taxon>
        <taxon>Vagococcus</taxon>
    </lineage>
</organism>
<sequence>MQIHKKEFKPYLYRGLLLAYIGYCCGNFWMVLPGYDLYSKTHNLMTKDLNGIILDNSVQVFLLPSVVGLYLGVLAFLVSLIFYTIDNDKGVYRNGEEHGSARFAKVEEIEKFSDEKPENNIILTRNSRMGLDNKRIPYEHQKNKNAVVFGGPGSGKTFTFIKPNIMQLNSSFLTIDPKGLLIREMGQLLEDAGYKIKIFDLNNLLNSDMFNVFSYIKTELDIDRVLEAITEGTKKKENNSGDDFWRQAEGLLIRAFIGFLWYDGQDNNYLPHLGMIGDMLRLTERKEKDTPSPVEEWFEELNRKHPDNYAYKQWTLFNDLYNGETRMSVLAIAAGRYSIFDHTQVVDMIRYDTMDIESWIDEKTAVFVTIPETNDAYNFLASIFISTAMETLRKTKDDILTGLVDFRETHHFRFYLDEIANVGRIPNVDKALATFRSRDLSLVLVLQALDQLKTMYPKGWATLINTCDTLLFLGGDEKETTEYLSKRAGKQTISVRKNSHNKGRNGGGSESRDTIGRDLLTPDEIGRINGNEALLYISGQFVFKDEKYVVSDHEYADLLANNPGDERWYRYKRYKNDVEKLLDQVKKENVVNHGVVSDDIAA</sequence>
<feature type="region of interest" description="Disordered" evidence="7">
    <location>
        <begin position="494"/>
        <end position="516"/>
    </location>
</feature>
<dbReference type="Gene3D" id="3.40.50.300">
    <property type="entry name" value="P-loop containing nucleotide triphosphate hydrolases"/>
    <property type="match status" value="2"/>
</dbReference>
<dbReference type="AlphaFoldDB" id="A0A1X6WRZ7"/>
<dbReference type="EMBL" id="FWFD01000018">
    <property type="protein sequence ID" value="SLM87012.1"/>
    <property type="molecule type" value="Genomic_DNA"/>
</dbReference>
<evidence type="ECO:0000256" key="8">
    <source>
        <dbReference type="SAM" id="Phobius"/>
    </source>
</evidence>
<keyword evidence="4 8" id="KW-0812">Transmembrane</keyword>
<proteinExistence type="inferred from homology"/>
<name>A0A1X6WRZ7_9ENTE</name>
<dbReference type="InterPro" id="IPR027417">
    <property type="entry name" value="P-loop_NTPase"/>
</dbReference>
<feature type="transmembrane region" description="Helical" evidence="8">
    <location>
        <begin position="12"/>
        <end position="32"/>
    </location>
</feature>
<evidence type="ECO:0000256" key="2">
    <source>
        <dbReference type="ARBA" id="ARBA00008806"/>
    </source>
</evidence>
<evidence type="ECO:0000313" key="10">
    <source>
        <dbReference type="Proteomes" id="UP000195918"/>
    </source>
</evidence>
<accession>A0A1X6WRZ7</accession>
<dbReference type="SUPFAM" id="SSF52540">
    <property type="entry name" value="P-loop containing nucleoside triphosphate hydrolases"/>
    <property type="match status" value="1"/>
</dbReference>
<evidence type="ECO:0000256" key="6">
    <source>
        <dbReference type="ARBA" id="ARBA00023136"/>
    </source>
</evidence>
<evidence type="ECO:0000313" key="9">
    <source>
        <dbReference type="EMBL" id="SLM87012.1"/>
    </source>
</evidence>
<reference evidence="10" key="1">
    <citation type="submission" date="2017-02" db="EMBL/GenBank/DDBJ databases">
        <authorList>
            <person name="Dridi B."/>
        </authorList>
    </citation>
    <scope>NUCLEOTIDE SEQUENCE [LARGE SCALE GENOMIC DNA]</scope>
    <source>
        <strain evidence="10">bH819</strain>
    </source>
</reference>
<dbReference type="OrthoDB" id="9766496at2"/>
<dbReference type="GO" id="GO:0005886">
    <property type="term" value="C:plasma membrane"/>
    <property type="evidence" value="ECO:0007669"/>
    <property type="project" value="UniProtKB-SubCell"/>
</dbReference>
<dbReference type="CDD" id="cd01127">
    <property type="entry name" value="TrwB_TraG_TraD_VirD4"/>
    <property type="match status" value="1"/>
</dbReference>
<evidence type="ECO:0000256" key="1">
    <source>
        <dbReference type="ARBA" id="ARBA00004651"/>
    </source>
</evidence>
<dbReference type="PANTHER" id="PTHR37937:SF1">
    <property type="entry name" value="CONJUGATIVE TRANSFER: DNA TRANSPORT"/>
    <property type="match status" value="1"/>
</dbReference>
<dbReference type="NCBIfam" id="NF045973">
    <property type="entry name" value="conju_CD1115"/>
    <property type="match status" value="1"/>
</dbReference>
<keyword evidence="10" id="KW-1185">Reference proteome</keyword>
<gene>
    <name evidence="9" type="ORF">FM121_13020</name>
</gene>
<evidence type="ECO:0000256" key="3">
    <source>
        <dbReference type="ARBA" id="ARBA00022475"/>
    </source>
</evidence>
<evidence type="ECO:0000256" key="4">
    <source>
        <dbReference type="ARBA" id="ARBA00022692"/>
    </source>
</evidence>
<keyword evidence="6 8" id="KW-0472">Membrane</keyword>
<dbReference type="InterPro" id="IPR003688">
    <property type="entry name" value="TraG/VirD4"/>
</dbReference>
<dbReference type="InterPro" id="IPR051539">
    <property type="entry name" value="T4SS-coupling_protein"/>
</dbReference>
<dbReference type="Proteomes" id="UP000195918">
    <property type="component" value="Unassembled WGS sequence"/>
</dbReference>
<protein>
    <recommendedName>
        <fullName evidence="11">TrsK-like protein</fullName>
    </recommendedName>
</protein>
<evidence type="ECO:0000256" key="7">
    <source>
        <dbReference type="SAM" id="MobiDB-lite"/>
    </source>
</evidence>
<dbReference type="PANTHER" id="PTHR37937">
    <property type="entry name" value="CONJUGATIVE TRANSFER: DNA TRANSPORT"/>
    <property type="match status" value="1"/>
</dbReference>
<comment type="subcellular location">
    <subcellularLocation>
        <location evidence="1">Cell membrane</location>
        <topology evidence="1">Multi-pass membrane protein</topology>
    </subcellularLocation>
</comment>
<evidence type="ECO:0008006" key="11">
    <source>
        <dbReference type="Google" id="ProtNLM"/>
    </source>
</evidence>
<feature type="transmembrane region" description="Helical" evidence="8">
    <location>
        <begin position="61"/>
        <end position="83"/>
    </location>
</feature>